<organism evidence="4 5">
    <name type="scientific">Nocardioides zeae</name>
    <dbReference type="NCBI Taxonomy" id="1457234"/>
    <lineage>
        <taxon>Bacteria</taxon>
        <taxon>Bacillati</taxon>
        <taxon>Actinomycetota</taxon>
        <taxon>Actinomycetes</taxon>
        <taxon>Propionibacteriales</taxon>
        <taxon>Nocardioidaceae</taxon>
        <taxon>Nocardioides</taxon>
    </lineage>
</organism>
<dbReference type="PROSITE" id="PS50977">
    <property type="entry name" value="HTH_TETR_2"/>
    <property type="match status" value="1"/>
</dbReference>
<accession>A0AAJ1U3Y5</accession>
<evidence type="ECO:0000313" key="5">
    <source>
        <dbReference type="Proteomes" id="UP001239215"/>
    </source>
</evidence>
<dbReference type="PANTHER" id="PTHR30055:SF237">
    <property type="entry name" value="TRANSCRIPTIONAL REPRESSOR MCE3R"/>
    <property type="match status" value="1"/>
</dbReference>
<dbReference type="Gene3D" id="1.10.357.10">
    <property type="entry name" value="Tetracycline Repressor, domain 2"/>
    <property type="match status" value="1"/>
</dbReference>
<dbReference type="Pfam" id="PF00440">
    <property type="entry name" value="TetR_N"/>
    <property type="match status" value="1"/>
</dbReference>
<dbReference type="Gene3D" id="1.10.10.60">
    <property type="entry name" value="Homeodomain-like"/>
    <property type="match status" value="1"/>
</dbReference>
<name>A0AAJ1U3Y5_9ACTN</name>
<reference evidence="4" key="1">
    <citation type="submission" date="2023-07" db="EMBL/GenBank/DDBJ databases">
        <title>Functional and genomic diversity of the sorghum phyllosphere microbiome.</title>
        <authorList>
            <person name="Shade A."/>
        </authorList>
    </citation>
    <scope>NUCLEOTIDE SEQUENCE</scope>
    <source>
        <strain evidence="4">SORGH_AS_1067</strain>
    </source>
</reference>
<dbReference type="InterPro" id="IPR050109">
    <property type="entry name" value="HTH-type_TetR-like_transc_reg"/>
</dbReference>
<dbReference type="PRINTS" id="PR00455">
    <property type="entry name" value="HTHTETR"/>
</dbReference>
<dbReference type="InterPro" id="IPR001647">
    <property type="entry name" value="HTH_TetR"/>
</dbReference>
<dbReference type="AlphaFoldDB" id="A0AAJ1U3Y5"/>
<feature type="DNA-binding region" description="H-T-H motif" evidence="2">
    <location>
        <begin position="34"/>
        <end position="53"/>
    </location>
</feature>
<dbReference type="PANTHER" id="PTHR30055">
    <property type="entry name" value="HTH-TYPE TRANSCRIPTIONAL REGULATOR RUTR"/>
    <property type="match status" value="1"/>
</dbReference>
<evidence type="ECO:0000256" key="2">
    <source>
        <dbReference type="PROSITE-ProRule" id="PRU00335"/>
    </source>
</evidence>
<dbReference type="GO" id="GO:0000976">
    <property type="term" value="F:transcription cis-regulatory region binding"/>
    <property type="evidence" value="ECO:0007669"/>
    <property type="project" value="TreeGrafter"/>
</dbReference>
<dbReference type="SUPFAM" id="SSF46689">
    <property type="entry name" value="Homeodomain-like"/>
    <property type="match status" value="1"/>
</dbReference>
<proteinExistence type="predicted"/>
<gene>
    <name evidence="4" type="ORF">QE405_002689</name>
</gene>
<dbReference type="InterPro" id="IPR009057">
    <property type="entry name" value="Homeodomain-like_sf"/>
</dbReference>
<comment type="caution">
    <text evidence="4">The sequence shown here is derived from an EMBL/GenBank/DDBJ whole genome shotgun (WGS) entry which is preliminary data.</text>
</comment>
<keyword evidence="1 2" id="KW-0238">DNA-binding</keyword>
<dbReference type="Proteomes" id="UP001239215">
    <property type="component" value="Unassembled WGS sequence"/>
</dbReference>
<protein>
    <submittedName>
        <fullName evidence="4">AcrR family transcriptional regulator</fullName>
    </submittedName>
</protein>
<evidence type="ECO:0000256" key="1">
    <source>
        <dbReference type="ARBA" id="ARBA00023125"/>
    </source>
</evidence>
<feature type="domain" description="HTH tetR-type" evidence="3">
    <location>
        <begin position="11"/>
        <end position="71"/>
    </location>
</feature>
<sequence>MGLVAQRTRDPDRREKILEAAAGLLADNGYHAVSMAEIGERAGIVGSGIYRHFGSKAAILVELFERVIDDLLEQGRAAVEGTTDLAAALDELVRGQVGFVVHKRHLAQIYHNEISNLPREDQVRLRRKQRLYLEEWVHVLAELEQTSEPVTRTRVNVAIGAIQAVLFHQVVLPDDELTAMLTKSAHAILTLA</sequence>
<dbReference type="GO" id="GO:0003700">
    <property type="term" value="F:DNA-binding transcription factor activity"/>
    <property type="evidence" value="ECO:0007669"/>
    <property type="project" value="TreeGrafter"/>
</dbReference>
<evidence type="ECO:0000313" key="4">
    <source>
        <dbReference type="EMBL" id="MDQ1105405.1"/>
    </source>
</evidence>
<dbReference type="EMBL" id="JAUTAN010000001">
    <property type="protein sequence ID" value="MDQ1105405.1"/>
    <property type="molecule type" value="Genomic_DNA"/>
</dbReference>
<evidence type="ECO:0000259" key="3">
    <source>
        <dbReference type="PROSITE" id="PS50977"/>
    </source>
</evidence>